<dbReference type="Proteomes" id="UP001500171">
    <property type="component" value="Unassembled WGS sequence"/>
</dbReference>
<dbReference type="InterPro" id="IPR004606">
    <property type="entry name" value="Mop_domain"/>
</dbReference>
<dbReference type="EMBL" id="BAABHY010000001">
    <property type="protein sequence ID" value="GAA5108195.1"/>
    <property type="molecule type" value="Genomic_DNA"/>
</dbReference>
<gene>
    <name evidence="4" type="ORF">GCM10023211_10160</name>
</gene>
<dbReference type="PANTHER" id="PTHR30432">
    <property type="entry name" value="TRANSCRIPTIONAL REGULATOR MODE"/>
    <property type="match status" value="1"/>
</dbReference>
<proteinExistence type="predicted"/>
<dbReference type="Pfam" id="PF03459">
    <property type="entry name" value="TOBE"/>
    <property type="match status" value="2"/>
</dbReference>
<evidence type="ECO:0000259" key="3">
    <source>
        <dbReference type="PROSITE" id="PS51866"/>
    </source>
</evidence>
<feature type="domain" description="Mop" evidence="3">
    <location>
        <begin position="2"/>
        <end position="68"/>
    </location>
</feature>
<comment type="caution">
    <text evidence="4">The sequence shown here is derived from an EMBL/GenBank/DDBJ whole genome shotgun (WGS) entry which is preliminary data.</text>
</comment>
<keyword evidence="1 2" id="KW-0500">Molybdenum</keyword>
<keyword evidence="5" id="KW-1185">Reference proteome</keyword>
<dbReference type="PROSITE" id="PS51866">
    <property type="entry name" value="MOP"/>
    <property type="match status" value="2"/>
</dbReference>
<evidence type="ECO:0000313" key="4">
    <source>
        <dbReference type="EMBL" id="GAA5108195.1"/>
    </source>
</evidence>
<evidence type="ECO:0000256" key="2">
    <source>
        <dbReference type="PROSITE-ProRule" id="PRU01213"/>
    </source>
</evidence>
<evidence type="ECO:0000313" key="5">
    <source>
        <dbReference type="Proteomes" id="UP001500171"/>
    </source>
</evidence>
<dbReference type="InterPro" id="IPR005116">
    <property type="entry name" value="Transp-assoc_OB_typ1"/>
</dbReference>
<dbReference type="SUPFAM" id="SSF50331">
    <property type="entry name" value="MOP-like"/>
    <property type="match status" value="1"/>
</dbReference>
<dbReference type="InterPro" id="IPR051815">
    <property type="entry name" value="Molybdate_resp_trans_reg"/>
</dbReference>
<feature type="domain" description="Mop" evidence="3">
    <location>
        <begin position="74"/>
        <end position="140"/>
    </location>
</feature>
<sequence length="142" mass="15123">MKTSARNCFYGEVVELKNGTVNDEITLKLPNGTLITAIITHESTLALNLKLGASAFALIKASFVILTVGPNTIKVSARNRLSGRIIKINQGAVNSEVSIDLGHGQIIVAIITNESCENLEFQVGDDATAMFKASHVIVGVED</sequence>
<organism evidence="4 5">
    <name type="scientific">Orbus sasakiae</name>
    <dbReference type="NCBI Taxonomy" id="1078475"/>
    <lineage>
        <taxon>Bacteria</taxon>
        <taxon>Pseudomonadati</taxon>
        <taxon>Pseudomonadota</taxon>
        <taxon>Gammaproteobacteria</taxon>
        <taxon>Orbales</taxon>
        <taxon>Orbaceae</taxon>
        <taxon>Orbus</taxon>
    </lineage>
</organism>
<name>A0ABP9N4X7_9GAMM</name>
<reference evidence="5" key="1">
    <citation type="journal article" date="2019" name="Int. J. Syst. Evol. Microbiol.">
        <title>The Global Catalogue of Microorganisms (GCM) 10K type strain sequencing project: providing services to taxonomists for standard genome sequencing and annotation.</title>
        <authorList>
            <consortium name="The Broad Institute Genomics Platform"/>
            <consortium name="The Broad Institute Genome Sequencing Center for Infectious Disease"/>
            <person name="Wu L."/>
            <person name="Ma J."/>
        </authorList>
    </citation>
    <scope>NUCLEOTIDE SEQUENCE [LARGE SCALE GENOMIC DNA]</scope>
    <source>
        <strain evidence="5">JCM 18050</strain>
    </source>
</reference>
<dbReference type="Gene3D" id="2.40.50.100">
    <property type="match status" value="2"/>
</dbReference>
<dbReference type="RefSeq" id="WP_345489477.1">
    <property type="nucleotide sequence ID" value="NZ_BAABHY010000001.1"/>
</dbReference>
<accession>A0ABP9N4X7</accession>
<dbReference type="InterPro" id="IPR008995">
    <property type="entry name" value="Mo/tungstate-bd_C_term_dom"/>
</dbReference>
<evidence type="ECO:0000256" key="1">
    <source>
        <dbReference type="ARBA" id="ARBA00022505"/>
    </source>
</evidence>
<protein>
    <recommendedName>
        <fullName evidence="3">Mop domain-containing protein</fullName>
    </recommendedName>
</protein>
<dbReference type="PANTHER" id="PTHR30432:SF1">
    <property type="entry name" value="DNA-BINDING TRANSCRIPTIONAL DUAL REGULATOR MODE"/>
    <property type="match status" value="1"/>
</dbReference>
<dbReference type="NCBIfam" id="TIGR00638">
    <property type="entry name" value="Mop"/>
    <property type="match status" value="2"/>
</dbReference>